<organism evidence="1 2">
    <name type="scientific">Chitinophaga pollutisoli</name>
    <dbReference type="NCBI Taxonomy" id="3133966"/>
    <lineage>
        <taxon>Bacteria</taxon>
        <taxon>Pseudomonadati</taxon>
        <taxon>Bacteroidota</taxon>
        <taxon>Chitinophagia</taxon>
        <taxon>Chitinophagales</taxon>
        <taxon>Chitinophagaceae</taxon>
        <taxon>Chitinophaga</taxon>
    </lineage>
</organism>
<accession>A0ABZ2YMH1</accession>
<dbReference type="InterPro" id="IPR041662">
    <property type="entry name" value="SusD-like_2"/>
</dbReference>
<evidence type="ECO:0000313" key="2">
    <source>
        <dbReference type="Proteomes" id="UP001485459"/>
    </source>
</evidence>
<dbReference type="Gene3D" id="1.25.40.390">
    <property type="match status" value="1"/>
</dbReference>
<dbReference type="Proteomes" id="UP001485459">
    <property type="component" value="Chromosome"/>
</dbReference>
<dbReference type="EMBL" id="CP149822">
    <property type="protein sequence ID" value="WZN40492.1"/>
    <property type="molecule type" value="Genomic_DNA"/>
</dbReference>
<dbReference type="PROSITE" id="PS51257">
    <property type="entry name" value="PROKAR_LIPOPROTEIN"/>
    <property type="match status" value="1"/>
</dbReference>
<sequence>MRKINILLFSALMLAGCNKFGDINVNPNLPSKASNMQLISNAQLMLPVLQESPQGEFYAQYFMETLYPNLSLYTEPSASFYTLYFDPLMNLERVLTQPEQLPADGPMPNQLGIAKVLKAYFFWHITDRWGDVPYSQALKGGERVTTPAYDTQESIYTSLFALLTEASDGFVAGNVTNDILYSGNPDKWKKLGNTVRLLMALRMSEANATKAREEFNKAIAAGIMTSNDDNFIFKNLADANNESYWYNQWTRMGREWWAPTELMVNLLKDAGDPRLAIYATPREQDGTYVGLPYGSLDGSTLSKYSLVGEAVRTQDAPIYLVTYAQALFALAEGAKRGWITGGDAKAKEHYDEAIKQSLLQWTGSSNGHADLIAQPSVAYAPANAIQLIATQRWVHLYMHGFEAWAEYRRTGFPAMATAAGKAVPNRQTYPADESFNNGDNYRAAISRQFANAGDDPYGKVWWDKN</sequence>
<evidence type="ECO:0000313" key="1">
    <source>
        <dbReference type="EMBL" id="WZN40492.1"/>
    </source>
</evidence>
<reference evidence="2" key="1">
    <citation type="submission" date="2024-03" db="EMBL/GenBank/DDBJ databases">
        <title>Chitinophaga horti sp. nov., isolated from garden soil.</title>
        <authorList>
            <person name="Lee D.S."/>
            <person name="Han D.M."/>
            <person name="Baek J.H."/>
            <person name="Choi D.G."/>
            <person name="Jeon J.H."/>
            <person name="Jeon C.O."/>
        </authorList>
    </citation>
    <scope>NUCLEOTIDE SEQUENCE [LARGE SCALE GENOMIC DNA]</scope>
    <source>
        <strain evidence="2">GPA1</strain>
    </source>
</reference>
<name>A0ABZ2YMH1_9BACT</name>
<protein>
    <submittedName>
        <fullName evidence="1">SusD/RagB family nutrient-binding outer membrane lipoprotein</fullName>
    </submittedName>
</protein>
<gene>
    <name evidence="1" type="ORF">WJU16_21235</name>
</gene>
<dbReference type="SUPFAM" id="SSF48452">
    <property type="entry name" value="TPR-like"/>
    <property type="match status" value="1"/>
</dbReference>
<keyword evidence="2" id="KW-1185">Reference proteome</keyword>
<dbReference type="InterPro" id="IPR011990">
    <property type="entry name" value="TPR-like_helical_dom_sf"/>
</dbReference>
<dbReference type="Pfam" id="PF12771">
    <property type="entry name" value="SusD-like_2"/>
    <property type="match status" value="1"/>
</dbReference>
<keyword evidence="1" id="KW-0449">Lipoprotein</keyword>
<dbReference type="RefSeq" id="WP_341835409.1">
    <property type="nucleotide sequence ID" value="NZ_CP149822.1"/>
</dbReference>
<proteinExistence type="predicted"/>